<sequence>MTLPYGSSTWGAVNAAVISRYVSDIGLLREQYPSMSAWVDQIAQVAGETFLWNTGFQYGDWLDPTAPPERPSEAQIDTGLVVTAYLAHSAGLVAEIAGCSVTSTTLPATGDWPIRSRSPSKPPMRRTTAR</sequence>
<reference evidence="3 4" key="1">
    <citation type="submission" date="2016-10" db="EMBL/GenBank/DDBJ databases">
        <authorList>
            <person name="de Groot N.N."/>
        </authorList>
    </citation>
    <scope>NUCLEOTIDE SEQUENCE [LARGE SCALE GENOMIC DNA]</scope>
    <source>
        <strain evidence="3 4">CGMCC 4.6533</strain>
    </source>
</reference>
<dbReference type="EMBL" id="FNDJ01000048">
    <property type="protein sequence ID" value="SDM57795.1"/>
    <property type="molecule type" value="Genomic_DNA"/>
</dbReference>
<dbReference type="InterPro" id="IPR035396">
    <property type="entry name" value="Bac_rhamnosid6H"/>
</dbReference>
<evidence type="ECO:0000313" key="4">
    <source>
        <dbReference type="Proteomes" id="UP000199202"/>
    </source>
</evidence>
<dbReference type="Pfam" id="PF17389">
    <property type="entry name" value="Bac_rhamnosid6H"/>
    <property type="match status" value="1"/>
</dbReference>
<dbReference type="Proteomes" id="UP000199202">
    <property type="component" value="Unassembled WGS sequence"/>
</dbReference>
<dbReference type="PANTHER" id="PTHR33307:SF6">
    <property type="entry name" value="ALPHA-RHAMNOSIDASE (EUROFUNG)-RELATED"/>
    <property type="match status" value="1"/>
</dbReference>
<name>A0A1G9UE26_9ACTN</name>
<gene>
    <name evidence="3" type="ORF">SAMN05421869_14813</name>
</gene>
<keyword evidence="4" id="KW-1185">Reference proteome</keyword>
<dbReference type="STRING" id="633440.SAMN05421869_14813"/>
<feature type="region of interest" description="Disordered" evidence="1">
    <location>
        <begin position="104"/>
        <end position="130"/>
    </location>
</feature>
<evidence type="ECO:0000256" key="1">
    <source>
        <dbReference type="SAM" id="MobiDB-lite"/>
    </source>
</evidence>
<proteinExistence type="predicted"/>
<dbReference type="InterPro" id="IPR016007">
    <property type="entry name" value="Alpha_rhamnosid"/>
</dbReference>
<protein>
    <submittedName>
        <fullName evidence="3">Alpha-L-rhamnosidase</fullName>
    </submittedName>
</protein>
<dbReference type="InterPro" id="IPR012341">
    <property type="entry name" value="6hp_glycosidase-like_sf"/>
</dbReference>
<dbReference type="AlphaFoldDB" id="A0A1G9UE26"/>
<feature type="domain" description="Alpha-L-rhamnosidase six-hairpin glycosidase" evidence="2">
    <location>
        <begin position="9"/>
        <end position="98"/>
    </location>
</feature>
<accession>A0A1G9UE26</accession>
<dbReference type="PANTHER" id="PTHR33307">
    <property type="entry name" value="ALPHA-RHAMNOSIDASE (EUROFUNG)"/>
    <property type="match status" value="1"/>
</dbReference>
<dbReference type="GO" id="GO:0005975">
    <property type="term" value="P:carbohydrate metabolic process"/>
    <property type="evidence" value="ECO:0007669"/>
    <property type="project" value="InterPro"/>
</dbReference>
<evidence type="ECO:0000259" key="2">
    <source>
        <dbReference type="Pfam" id="PF17389"/>
    </source>
</evidence>
<dbReference type="Gene3D" id="1.50.10.10">
    <property type="match status" value="1"/>
</dbReference>
<evidence type="ECO:0000313" key="3">
    <source>
        <dbReference type="EMBL" id="SDM57795.1"/>
    </source>
</evidence>
<organism evidence="3 4">
    <name type="scientific">Nonomuraea jiangxiensis</name>
    <dbReference type="NCBI Taxonomy" id="633440"/>
    <lineage>
        <taxon>Bacteria</taxon>
        <taxon>Bacillati</taxon>
        <taxon>Actinomycetota</taxon>
        <taxon>Actinomycetes</taxon>
        <taxon>Streptosporangiales</taxon>
        <taxon>Streptosporangiaceae</taxon>
        <taxon>Nonomuraea</taxon>
    </lineage>
</organism>